<dbReference type="EMBL" id="MVBO01000164">
    <property type="protein sequence ID" value="OZJ02312.1"/>
    <property type="molecule type" value="Genomic_DNA"/>
</dbReference>
<comment type="subcellular location">
    <subcellularLocation>
        <location evidence="2">Nucleus</location>
    </subcellularLocation>
</comment>
<dbReference type="EC" id="1.14.11.4" evidence="4"/>
<dbReference type="Pfam" id="PF10637">
    <property type="entry name" value="Ofd1_CTDD"/>
    <property type="match status" value="1"/>
</dbReference>
<evidence type="ECO:0000256" key="1">
    <source>
        <dbReference type="ARBA" id="ARBA00001961"/>
    </source>
</evidence>
<organism evidence="17 18">
    <name type="scientific">Bifiguratus adelaidae</name>
    <dbReference type="NCBI Taxonomy" id="1938954"/>
    <lineage>
        <taxon>Eukaryota</taxon>
        <taxon>Fungi</taxon>
        <taxon>Fungi incertae sedis</taxon>
        <taxon>Mucoromycota</taxon>
        <taxon>Mucoromycotina</taxon>
        <taxon>Endogonomycetes</taxon>
        <taxon>Endogonales</taxon>
        <taxon>Endogonales incertae sedis</taxon>
        <taxon>Bifiguratus</taxon>
    </lineage>
</organism>
<evidence type="ECO:0000313" key="17">
    <source>
        <dbReference type="EMBL" id="OZJ02312.1"/>
    </source>
</evidence>
<dbReference type="Pfam" id="PF03452">
    <property type="entry name" value="Anp1"/>
    <property type="match status" value="1"/>
</dbReference>
<evidence type="ECO:0000313" key="18">
    <source>
        <dbReference type="Proteomes" id="UP000242875"/>
    </source>
</evidence>
<evidence type="ECO:0000259" key="16">
    <source>
        <dbReference type="PROSITE" id="PS51471"/>
    </source>
</evidence>
<evidence type="ECO:0000256" key="13">
    <source>
        <dbReference type="ARBA" id="ARBA00051966"/>
    </source>
</evidence>
<dbReference type="SMART" id="SM00702">
    <property type="entry name" value="P4Hc"/>
    <property type="match status" value="1"/>
</dbReference>
<keyword evidence="9" id="KW-0408">Iron</keyword>
<name>A0A261XVD4_9FUNG</name>
<dbReference type="Gene3D" id="3.90.550.10">
    <property type="entry name" value="Spore Coat Polysaccharide Biosynthesis Protein SpsA, Chain A"/>
    <property type="match status" value="1"/>
</dbReference>
<evidence type="ECO:0000256" key="8">
    <source>
        <dbReference type="ARBA" id="ARBA00023002"/>
    </source>
</evidence>
<dbReference type="GO" id="GO:0005506">
    <property type="term" value="F:iron ion binding"/>
    <property type="evidence" value="ECO:0007669"/>
    <property type="project" value="InterPro"/>
</dbReference>
<proteinExistence type="inferred from homology"/>
<dbReference type="GO" id="GO:0006449">
    <property type="term" value="P:regulation of translational termination"/>
    <property type="evidence" value="ECO:0007669"/>
    <property type="project" value="TreeGrafter"/>
</dbReference>
<evidence type="ECO:0000256" key="14">
    <source>
        <dbReference type="ARBA" id="ARBA00081607"/>
    </source>
</evidence>
<keyword evidence="7" id="KW-0223">Dioxygenase</keyword>
<dbReference type="OrthoDB" id="204164at2759"/>
<evidence type="ECO:0000256" key="15">
    <source>
        <dbReference type="SAM" id="MobiDB-lite"/>
    </source>
</evidence>
<dbReference type="AlphaFoldDB" id="A0A261XVD4"/>
<comment type="caution">
    <text evidence="17">The sequence shown here is derived from an EMBL/GenBank/DDBJ whole genome shotgun (WGS) entry which is preliminary data.</text>
</comment>
<evidence type="ECO:0000256" key="5">
    <source>
        <dbReference type="ARBA" id="ARBA00022723"/>
    </source>
</evidence>
<feature type="region of interest" description="Disordered" evidence="15">
    <location>
        <begin position="1"/>
        <end position="25"/>
    </location>
</feature>
<evidence type="ECO:0000256" key="4">
    <source>
        <dbReference type="ARBA" id="ARBA00012264"/>
    </source>
</evidence>
<dbReference type="InterPro" id="IPR019601">
    <property type="entry name" value="Oxoglutarate/Fe-dep_Oase_C"/>
</dbReference>
<evidence type="ECO:0000256" key="10">
    <source>
        <dbReference type="ARBA" id="ARBA00023242"/>
    </source>
</evidence>
<dbReference type="InterPro" id="IPR051842">
    <property type="entry name" value="uS12_prolyl_hydroxylase"/>
</dbReference>
<keyword evidence="6" id="KW-0847">Vitamin C</keyword>
<comment type="similarity">
    <text evidence="3">Belongs to the TPA1 family.</text>
</comment>
<comment type="catalytic activity">
    <reaction evidence="13">
        <text>[ribosomal protein uS12]-(3S)-3-hydroxy-L-proline + 2-oxoglutarate + O2 = [ribosomal protein uS12]-(3S)-3,4-dihydroxy-L-proline + succinate + CO2</text>
        <dbReference type="Rhea" id="RHEA:54160"/>
        <dbReference type="Rhea" id="RHEA-COMP:13817"/>
        <dbReference type="Rhea" id="RHEA-COMP:13818"/>
        <dbReference type="ChEBI" id="CHEBI:15379"/>
        <dbReference type="ChEBI" id="CHEBI:16526"/>
        <dbReference type="ChEBI" id="CHEBI:16810"/>
        <dbReference type="ChEBI" id="CHEBI:30031"/>
        <dbReference type="ChEBI" id="CHEBI:85428"/>
        <dbReference type="ChEBI" id="CHEBI:138052"/>
    </reaction>
</comment>
<dbReference type="Pfam" id="PF13661">
    <property type="entry name" value="2OG-FeII_Oxy_4"/>
    <property type="match status" value="1"/>
</dbReference>
<dbReference type="GO" id="GO:0031543">
    <property type="term" value="F:peptidyl-proline dioxygenase activity"/>
    <property type="evidence" value="ECO:0007669"/>
    <property type="project" value="UniProtKB-ARBA"/>
</dbReference>
<dbReference type="GO" id="GO:0005737">
    <property type="term" value="C:cytoplasm"/>
    <property type="evidence" value="ECO:0007669"/>
    <property type="project" value="TreeGrafter"/>
</dbReference>
<evidence type="ECO:0000256" key="11">
    <source>
        <dbReference type="ARBA" id="ARBA00047444"/>
    </source>
</evidence>
<dbReference type="PANTHER" id="PTHR12117:SF0">
    <property type="entry name" value="PROLYL 3-HYDROXYLASE OGFOD1"/>
    <property type="match status" value="1"/>
</dbReference>
<dbReference type="Proteomes" id="UP000242875">
    <property type="component" value="Unassembled WGS sequence"/>
</dbReference>
<dbReference type="GO" id="GO:0009896">
    <property type="term" value="P:positive regulation of catabolic process"/>
    <property type="evidence" value="ECO:0007669"/>
    <property type="project" value="UniProtKB-ARBA"/>
</dbReference>
<dbReference type="Gene3D" id="2.60.120.620">
    <property type="entry name" value="q2cbj1_9rhob like domain"/>
    <property type="match status" value="2"/>
</dbReference>
<comment type="catalytic activity">
    <reaction evidence="12">
        <text>L-lysyl-[collagen] + 2-oxoglutarate + O2 = (5R)-5-hydroxy-L-lysyl-[collagen] + succinate + CO2</text>
        <dbReference type="Rhea" id="RHEA:16569"/>
        <dbReference type="Rhea" id="RHEA-COMP:12751"/>
        <dbReference type="Rhea" id="RHEA-COMP:12752"/>
        <dbReference type="ChEBI" id="CHEBI:15379"/>
        <dbReference type="ChEBI" id="CHEBI:16526"/>
        <dbReference type="ChEBI" id="CHEBI:16810"/>
        <dbReference type="ChEBI" id="CHEBI:29969"/>
        <dbReference type="ChEBI" id="CHEBI:30031"/>
        <dbReference type="ChEBI" id="CHEBI:133442"/>
        <dbReference type="EC" id="1.14.11.4"/>
    </reaction>
</comment>
<dbReference type="InterPro" id="IPR006620">
    <property type="entry name" value="Pro_4_hyd_alph"/>
</dbReference>
<dbReference type="InterPro" id="IPR039558">
    <property type="entry name" value="TPA1/OFD1_N"/>
</dbReference>
<keyword evidence="8" id="KW-0560">Oxidoreductase</keyword>
<dbReference type="GO" id="GO:0031418">
    <property type="term" value="F:L-ascorbic acid binding"/>
    <property type="evidence" value="ECO:0007669"/>
    <property type="project" value="UniProtKB-KW"/>
</dbReference>
<dbReference type="PROSITE" id="PS51471">
    <property type="entry name" value="FE2OG_OXY"/>
    <property type="match status" value="1"/>
</dbReference>
<comment type="catalytic activity">
    <reaction evidence="11">
        <text>[ribosomal protein uS12]-L-proline + 2-oxoglutarate + O2 = [ribosomal protein uS12]-(3S)-3-hydroxy-L-proline + succinate + CO2</text>
        <dbReference type="Rhea" id="RHEA:54156"/>
        <dbReference type="Rhea" id="RHEA-COMP:13816"/>
        <dbReference type="Rhea" id="RHEA-COMP:13818"/>
        <dbReference type="ChEBI" id="CHEBI:15379"/>
        <dbReference type="ChEBI" id="CHEBI:16526"/>
        <dbReference type="ChEBI" id="CHEBI:16810"/>
        <dbReference type="ChEBI" id="CHEBI:30031"/>
        <dbReference type="ChEBI" id="CHEBI:50342"/>
        <dbReference type="ChEBI" id="CHEBI:85428"/>
    </reaction>
</comment>
<protein>
    <recommendedName>
        <fullName evidence="4">procollagen-lysine 5-dioxygenase</fullName>
        <ecNumber evidence="4">1.14.11.4</ecNumber>
    </recommendedName>
    <alternativeName>
        <fullName evidence="14">uS12 prolyl 3,4-dihydroxylase</fullName>
    </alternativeName>
</protein>
<feature type="domain" description="Fe2OG dioxygenase" evidence="16">
    <location>
        <begin position="156"/>
        <end position="263"/>
    </location>
</feature>
<keyword evidence="5" id="KW-0479">Metal-binding</keyword>
<evidence type="ECO:0000256" key="6">
    <source>
        <dbReference type="ARBA" id="ARBA00022896"/>
    </source>
</evidence>
<dbReference type="InterPro" id="IPR029044">
    <property type="entry name" value="Nucleotide-diphossugar_trans"/>
</dbReference>
<dbReference type="GO" id="GO:0008475">
    <property type="term" value="F:procollagen-lysine 5-dioxygenase activity"/>
    <property type="evidence" value="ECO:0007669"/>
    <property type="project" value="UniProtKB-EC"/>
</dbReference>
<accession>A0A261XVD4</accession>
<evidence type="ECO:0000256" key="9">
    <source>
        <dbReference type="ARBA" id="ARBA00023004"/>
    </source>
</evidence>
<evidence type="ECO:0000256" key="7">
    <source>
        <dbReference type="ARBA" id="ARBA00022964"/>
    </source>
</evidence>
<keyword evidence="10" id="KW-0539">Nucleus</keyword>
<dbReference type="FunFam" id="2.60.120.620:FF:000014">
    <property type="entry name" value="Prolyl 3,4-dihydroxylase TPA1"/>
    <property type="match status" value="1"/>
</dbReference>
<keyword evidence="18" id="KW-1185">Reference proteome</keyword>
<dbReference type="GO" id="GO:0005634">
    <property type="term" value="C:nucleus"/>
    <property type="evidence" value="ECO:0007669"/>
    <property type="project" value="UniProtKB-SubCell"/>
</dbReference>
<dbReference type="InterPro" id="IPR005123">
    <property type="entry name" value="Oxoglu/Fe-dep_dioxygenase_dom"/>
</dbReference>
<dbReference type="PANTHER" id="PTHR12117">
    <property type="entry name" value="HISTONE ACETYLTRANSFERASE COMPLEX"/>
    <property type="match status" value="1"/>
</dbReference>
<evidence type="ECO:0000256" key="12">
    <source>
        <dbReference type="ARBA" id="ARBA00047930"/>
    </source>
</evidence>
<evidence type="ECO:0000256" key="3">
    <source>
        <dbReference type="ARBA" id="ARBA00007443"/>
    </source>
</evidence>
<dbReference type="GO" id="GO:0010604">
    <property type="term" value="P:positive regulation of macromolecule metabolic process"/>
    <property type="evidence" value="ECO:0007669"/>
    <property type="project" value="UniProtKB-ARBA"/>
</dbReference>
<comment type="cofactor">
    <cofactor evidence="1">
        <name>L-ascorbate</name>
        <dbReference type="ChEBI" id="CHEBI:38290"/>
    </cofactor>
</comment>
<gene>
    <name evidence="17" type="ORF">BZG36_04451</name>
</gene>
<reference evidence="17 18" key="1">
    <citation type="journal article" date="2017" name="Mycologia">
        <title>Bifiguratus adelaidae, gen. et sp. nov., a new member of Mucoromycotina in endophytic and soil-dwelling habitats.</title>
        <authorList>
            <person name="Torres-Cruz T.J."/>
            <person name="Billingsley Tobias T.L."/>
            <person name="Almatruk M."/>
            <person name="Hesse C."/>
            <person name="Kuske C.R."/>
            <person name="Desiro A."/>
            <person name="Benucci G.M."/>
            <person name="Bonito G."/>
            <person name="Stajich J.E."/>
            <person name="Dunlap C."/>
            <person name="Arnold A.E."/>
            <person name="Porras-Alfaro A."/>
        </authorList>
    </citation>
    <scope>NUCLEOTIDE SEQUENCE [LARGE SCALE GENOMIC DNA]</scope>
    <source>
        <strain evidence="17 18">AZ0501</strain>
    </source>
</reference>
<sequence length="898" mass="101493">MPSEDKRNAATVETRDKGVSERPVKRTKIEKTQPDVVSNNIAACFHQGLLDSDYRADLAKKYAASKPYLHCKIEKLINDDLLRKVRTEIIENLHFSLKETDIYKVHQTGDLANLDGLSREELDKLSNLFRLRNALYSKDFRQFLSDVTGCGPLSGKNMDMSINTYAEGCHLICHDDVIGTRRVSFILYLPDPEQPWLPEYGGALELYPVEKKGTPSNIPSVIIPPAWNQFVMFTVQPGHSFHTVAEVVPEGKPRLSISGWFHFPMEGEEGYVKDRVLDQEAAPSSLQQLSEKDTIDSFIEYATPPEEEALEGLTEEDLHALGEFLNPKYLDFATLRQISETFVDQSSIQIEDFLNKTVYDEVVKATLEADKEDGFLEVKLPAHDTGIRGDWHICGPPHRQRFMELIASGVTTGPESASPVSQDLTSALFSSFQRALFNTQAFRNWLSLVTQCTLRAYRGRARRFRPGLDYTLATSNTRGQVLLDVTLCLATNGKIQKDNGKATKELWSSDEAGGYECYMAPHDEEEDAAVYKSGGDDGALLTASAGSNVLTMPRRTTQAVASYVDTDPHPEWREREIIKRGRFRQNDIWHTKNTMPATHSTEEDPSTAAHLLFLVLVWDETSWGRDKGVTYSIDTYLNMILNTGYPTAKISFGFLVGNLNHFYTVRRTVVDFVKQHNIHKASILWKQENEADIIDRKQRHEHTLQRQRRRNLGKLRTYLQTSVFDVEDAVVWMDADVVEMPEGIIQKMVGSGKDIITSRCTRGHNPDYDLNAWQGPRRIPTPEGLEKFKEGKGFSFGPTNDTLHMKDFMTQPRTMQNPNPTKAPEFVPLTSVGGTILYMMGDAVREGVNFPGYFAVGTHWDTKEGWDGVETEGTCYIARALNYECWGMPDVAVRHSLF</sequence>
<evidence type="ECO:0000256" key="2">
    <source>
        <dbReference type="ARBA" id="ARBA00004123"/>
    </source>
</evidence>